<dbReference type="AlphaFoldDB" id="A0A0V0YLF1"/>
<sequence length="69" mass="7565">MPRIPSNRSPNTITSPLYNFFSSQGDASRSVPMPRGAHMSLARFLVDCDAPPQIVPVSPCPTRWRSPPA</sequence>
<evidence type="ECO:0000313" key="2">
    <source>
        <dbReference type="Proteomes" id="UP000054815"/>
    </source>
</evidence>
<evidence type="ECO:0000313" key="1">
    <source>
        <dbReference type="EMBL" id="KRY00840.1"/>
    </source>
</evidence>
<name>A0A0V0YLF1_TRIPS</name>
<reference evidence="1 2" key="1">
    <citation type="submission" date="2015-01" db="EMBL/GenBank/DDBJ databases">
        <title>Evolution of Trichinella species and genotypes.</title>
        <authorList>
            <person name="Korhonen P.K."/>
            <person name="Edoardo P."/>
            <person name="Giuseppe L.R."/>
            <person name="Gasser R.B."/>
        </authorList>
    </citation>
    <scope>NUCLEOTIDE SEQUENCE [LARGE SCALE GENOMIC DNA]</scope>
    <source>
        <strain evidence="1">ISS141</strain>
    </source>
</reference>
<dbReference type="EMBL" id="JYDU01000006">
    <property type="protein sequence ID" value="KRY00840.1"/>
    <property type="molecule type" value="Genomic_DNA"/>
</dbReference>
<organism evidence="1 2">
    <name type="scientific">Trichinella pseudospiralis</name>
    <name type="common">Parasitic roundworm</name>
    <dbReference type="NCBI Taxonomy" id="6337"/>
    <lineage>
        <taxon>Eukaryota</taxon>
        <taxon>Metazoa</taxon>
        <taxon>Ecdysozoa</taxon>
        <taxon>Nematoda</taxon>
        <taxon>Enoplea</taxon>
        <taxon>Dorylaimia</taxon>
        <taxon>Trichinellida</taxon>
        <taxon>Trichinellidae</taxon>
        <taxon>Trichinella</taxon>
    </lineage>
</organism>
<dbReference type="Proteomes" id="UP000054815">
    <property type="component" value="Unassembled WGS sequence"/>
</dbReference>
<gene>
    <name evidence="1" type="ORF">T4E_4467</name>
</gene>
<accession>A0A0V0YLF1</accession>
<proteinExistence type="predicted"/>
<protein>
    <submittedName>
        <fullName evidence="1">Uncharacterized protein</fullName>
    </submittedName>
</protein>
<comment type="caution">
    <text evidence="1">The sequence shown here is derived from an EMBL/GenBank/DDBJ whole genome shotgun (WGS) entry which is preliminary data.</text>
</comment>